<dbReference type="HOGENOM" id="CLU_090664_3_0_5"/>
<accession>Q11LF2</accession>
<dbReference type="eggNOG" id="COG1556">
    <property type="taxonomic scope" value="Bacteria"/>
</dbReference>
<sequence length="225" mass="23718">MSGREAILNKVRAAIGASPDDTARARIVKKRLAKPPLGVIPARGQLPEKDRIALFCQMAAKVSASVERVKKPGDVPKAVAAYLRSRNLPASVRMGVDERLEAMSWKSLKSLEVKHGPADADDEVGVSHAVAGVAETGTVVLHSGAANPTTVNFLPEHHIVVVDAKDIAGDLETAFAGIRQTFGKGMMPRTVNLVTGPSRSGDIQQKLLLGAHGPRALHLIVVDGG</sequence>
<dbReference type="PANTHER" id="PTHR43682">
    <property type="entry name" value="LACTATE UTILIZATION PROTEIN C"/>
    <property type="match status" value="1"/>
</dbReference>
<dbReference type="SUPFAM" id="SSF100950">
    <property type="entry name" value="NagB/RpiA/CoA transferase-like"/>
    <property type="match status" value="1"/>
</dbReference>
<evidence type="ECO:0000259" key="1">
    <source>
        <dbReference type="Pfam" id="PF02589"/>
    </source>
</evidence>
<dbReference type="InterPro" id="IPR003741">
    <property type="entry name" value="LUD_dom"/>
</dbReference>
<dbReference type="Gene3D" id="3.40.50.10420">
    <property type="entry name" value="NagB/RpiA/CoA transferase-like"/>
    <property type="match status" value="1"/>
</dbReference>
<protein>
    <recommendedName>
        <fullName evidence="1">LUD domain-containing protein</fullName>
    </recommendedName>
</protein>
<dbReference type="InterPro" id="IPR037171">
    <property type="entry name" value="NagB/RpiA_transferase-like"/>
</dbReference>
<organism evidence="2">
    <name type="scientific">Chelativorans sp. (strain BNC1)</name>
    <dbReference type="NCBI Taxonomy" id="266779"/>
    <lineage>
        <taxon>Bacteria</taxon>
        <taxon>Pseudomonadati</taxon>
        <taxon>Pseudomonadota</taxon>
        <taxon>Alphaproteobacteria</taxon>
        <taxon>Hyphomicrobiales</taxon>
        <taxon>Phyllobacteriaceae</taxon>
        <taxon>Chelativorans</taxon>
    </lineage>
</organism>
<evidence type="ECO:0000313" key="2">
    <source>
        <dbReference type="EMBL" id="ABG61773.1"/>
    </source>
</evidence>
<dbReference type="OrthoDB" id="9794157at2"/>
<dbReference type="Pfam" id="PF02589">
    <property type="entry name" value="LUD_dom"/>
    <property type="match status" value="1"/>
</dbReference>
<dbReference type="KEGG" id="mes:Meso_0369"/>
<dbReference type="EMBL" id="CP000390">
    <property type="protein sequence ID" value="ABG61773.1"/>
    <property type="molecule type" value="Genomic_DNA"/>
</dbReference>
<name>Q11LF2_CHESB</name>
<feature type="domain" description="LUD" evidence="1">
    <location>
        <begin position="123"/>
        <end position="222"/>
    </location>
</feature>
<dbReference type="InterPro" id="IPR024185">
    <property type="entry name" value="FTHF_cligase-like_sf"/>
</dbReference>
<reference evidence="2" key="1">
    <citation type="submission" date="2006-06" db="EMBL/GenBank/DDBJ databases">
        <title>Complete sequence of chromosome of Chelativorans sp. BNC1.</title>
        <authorList>
            <consortium name="US DOE Joint Genome Institute"/>
            <person name="Copeland A."/>
            <person name="Lucas S."/>
            <person name="Lapidus A."/>
            <person name="Barry K."/>
            <person name="Detter J.C."/>
            <person name="Glavina del Rio T."/>
            <person name="Hammon N."/>
            <person name="Israni S."/>
            <person name="Dalin E."/>
            <person name="Tice H."/>
            <person name="Pitluck S."/>
            <person name="Chertkov O."/>
            <person name="Brettin T."/>
            <person name="Bruce D."/>
            <person name="Han C."/>
            <person name="Tapia R."/>
            <person name="Gilna P."/>
            <person name="Schmutz J."/>
            <person name="Larimer F."/>
            <person name="Land M."/>
            <person name="Hauser L."/>
            <person name="Kyrpides N."/>
            <person name="Mikhailova N."/>
            <person name="Richardson P."/>
        </authorList>
    </citation>
    <scope>NUCLEOTIDE SEQUENCE</scope>
    <source>
        <strain evidence="2">BNC1</strain>
    </source>
</reference>
<dbReference type="PANTHER" id="PTHR43682:SF1">
    <property type="entry name" value="LACTATE UTILIZATION PROTEIN C"/>
    <property type="match status" value="1"/>
</dbReference>
<gene>
    <name evidence="2" type="ordered locus">Meso_0369</name>
</gene>
<proteinExistence type="predicted"/>
<dbReference type="STRING" id="266779.Meso_0369"/>
<dbReference type="AlphaFoldDB" id="Q11LF2"/>